<evidence type="ECO:0000256" key="14">
    <source>
        <dbReference type="ARBA" id="ARBA00023136"/>
    </source>
</evidence>
<dbReference type="GO" id="GO:0005886">
    <property type="term" value="C:plasma membrane"/>
    <property type="evidence" value="ECO:0007669"/>
    <property type="project" value="UniProtKB-SubCell"/>
</dbReference>
<evidence type="ECO:0000256" key="13">
    <source>
        <dbReference type="ARBA" id="ARBA00023065"/>
    </source>
</evidence>
<dbReference type="SUPFAM" id="SSF81665">
    <property type="entry name" value="Calcium ATPase, transmembrane domain M"/>
    <property type="match status" value="1"/>
</dbReference>
<dbReference type="GO" id="GO:0005524">
    <property type="term" value="F:ATP binding"/>
    <property type="evidence" value="ECO:0007669"/>
    <property type="project" value="UniProtKB-UniRule"/>
</dbReference>
<evidence type="ECO:0000259" key="16">
    <source>
        <dbReference type="PROSITE" id="PS50846"/>
    </source>
</evidence>
<dbReference type="InterPro" id="IPR008250">
    <property type="entry name" value="ATPase_P-typ_transduc_dom_A_sf"/>
</dbReference>
<dbReference type="PRINTS" id="PR00119">
    <property type="entry name" value="CATATPASE"/>
</dbReference>
<dbReference type="Pfam" id="PF12156">
    <property type="entry name" value="ATPase-cat_bd"/>
    <property type="match status" value="1"/>
</dbReference>
<feature type="transmembrane region" description="Helical" evidence="15">
    <location>
        <begin position="430"/>
        <end position="452"/>
    </location>
</feature>
<evidence type="ECO:0000256" key="3">
    <source>
        <dbReference type="ARBA" id="ARBA00022448"/>
    </source>
</evidence>
<comment type="similarity">
    <text evidence="2 15">Belongs to the cation transport ATPase (P-type) (TC 3.A.3) family. Type IB subfamily.</text>
</comment>
<evidence type="ECO:0000256" key="10">
    <source>
        <dbReference type="ARBA" id="ARBA00022842"/>
    </source>
</evidence>
<dbReference type="InterPro" id="IPR001757">
    <property type="entry name" value="P_typ_ATPase"/>
</dbReference>
<dbReference type="Pfam" id="PF00403">
    <property type="entry name" value="HMA"/>
    <property type="match status" value="1"/>
</dbReference>
<dbReference type="PROSITE" id="PS00154">
    <property type="entry name" value="ATPASE_E1_E2"/>
    <property type="match status" value="1"/>
</dbReference>
<feature type="domain" description="HMA" evidence="16">
    <location>
        <begin position="97"/>
        <end position="163"/>
    </location>
</feature>
<dbReference type="InterPro" id="IPR023299">
    <property type="entry name" value="ATPase_P-typ_cyto_dom_N"/>
</dbReference>
<keyword evidence="10" id="KW-0460">Magnesium</keyword>
<keyword evidence="9 15" id="KW-0067">ATP-binding</keyword>
<evidence type="ECO:0000256" key="9">
    <source>
        <dbReference type="ARBA" id="ARBA00022840"/>
    </source>
</evidence>
<dbReference type="PROSITE" id="PS50846">
    <property type="entry name" value="HMA_2"/>
    <property type="match status" value="1"/>
</dbReference>
<dbReference type="InterPro" id="IPR027256">
    <property type="entry name" value="P-typ_ATPase_IB"/>
</dbReference>
<evidence type="ECO:0000256" key="1">
    <source>
        <dbReference type="ARBA" id="ARBA00004651"/>
    </source>
</evidence>
<dbReference type="Gene3D" id="3.40.1110.10">
    <property type="entry name" value="Calcium-transporting ATPase, cytoplasmic domain N"/>
    <property type="match status" value="1"/>
</dbReference>
<evidence type="ECO:0000256" key="12">
    <source>
        <dbReference type="ARBA" id="ARBA00022989"/>
    </source>
</evidence>
<feature type="transmembrane region" description="Helical" evidence="15">
    <location>
        <begin position="754"/>
        <end position="773"/>
    </location>
</feature>
<dbReference type="InterPro" id="IPR059000">
    <property type="entry name" value="ATPase_P-type_domA"/>
</dbReference>
<accession>A0A348WNC5</accession>
<dbReference type="PANTHER" id="PTHR43520:SF5">
    <property type="entry name" value="CATION-TRANSPORTING P-TYPE ATPASE-RELATED"/>
    <property type="match status" value="1"/>
</dbReference>
<evidence type="ECO:0000256" key="15">
    <source>
        <dbReference type="RuleBase" id="RU362081"/>
    </source>
</evidence>
<dbReference type="Gene3D" id="3.40.50.1000">
    <property type="entry name" value="HAD superfamily/HAD-like"/>
    <property type="match status" value="1"/>
</dbReference>
<comment type="subcellular location">
    <subcellularLocation>
        <location evidence="1">Cell membrane</location>
        <topology evidence="1">Multi-pass membrane protein</topology>
    </subcellularLocation>
</comment>
<dbReference type="Pfam" id="PF00702">
    <property type="entry name" value="Hydrolase"/>
    <property type="match status" value="1"/>
</dbReference>
<dbReference type="InterPro" id="IPR006121">
    <property type="entry name" value="HMA_dom"/>
</dbReference>
<evidence type="ECO:0000256" key="8">
    <source>
        <dbReference type="ARBA" id="ARBA00022741"/>
    </source>
</evidence>
<keyword evidence="8 15" id="KW-0547">Nucleotide-binding</keyword>
<keyword evidence="3" id="KW-0813">Transport</keyword>
<protein>
    <submittedName>
        <fullName evidence="17">Cadmium-translocating P-type ATPase</fullName>
    </submittedName>
</protein>
<feature type="transmembrane region" description="Helical" evidence="15">
    <location>
        <begin position="216"/>
        <end position="233"/>
    </location>
</feature>
<dbReference type="STRING" id="314276.OS145_06107"/>
<dbReference type="Proteomes" id="UP000262878">
    <property type="component" value="Unassembled WGS sequence"/>
</dbReference>
<evidence type="ECO:0000256" key="11">
    <source>
        <dbReference type="ARBA" id="ARBA00022967"/>
    </source>
</evidence>
<organism evidence="17 18">
    <name type="scientific">Idiomarina baltica</name>
    <dbReference type="NCBI Taxonomy" id="190892"/>
    <lineage>
        <taxon>Bacteria</taxon>
        <taxon>Pseudomonadati</taxon>
        <taxon>Pseudomonadota</taxon>
        <taxon>Gammaproteobacteria</taxon>
        <taxon>Alteromonadales</taxon>
        <taxon>Idiomarinaceae</taxon>
        <taxon>Idiomarina</taxon>
    </lineage>
</organism>
<dbReference type="InterPro" id="IPR023298">
    <property type="entry name" value="ATPase_P-typ_TM_dom_sf"/>
</dbReference>
<keyword evidence="7 15" id="KW-0479">Metal-binding</keyword>
<feature type="transmembrane region" description="Helical" evidence="15">
    <location>
        <begin position="185"/>
        <end position="204"/>
    </location>
</feature>
<evidence type="ECO:0000313" key="17">
    <source>
        <dbReference type="EMBL" id="HAR56037.1"/>
    </source>
</evidence>
<keyword evidence="13" id="KW-0406">Ion transport</keyword>
<gene>
    <name evidence="17" type="primary">cadA</name>
    <name evidence="17" type="ORF">DCR58_04530</name>
</gene>
<keyword evidence="5" id="KW-0597">Phosphoprotein</keyword>
<dbReference type="InterPro" id="IPR018303">
    <property type="entry name" value="ATPase_P-typ_P_site"/>
</dbReference>
<keyword evidence="14 15" id="KW-0472">Membrane</keyword>
<reference evidence="17 18" key="1">
    <citation type="journal article" date="2018" name="Nat. Biotechnol.">
        <title>A standardized bacterial taxonomy based on genome phylogeny substantially revises the tree of life.</title>
        <authorList>
            <person name="Parks D.H."/>
            <person name="Chuvochina M."/>
            <person name="Waite D.W."/>
            <person name="Rinke C."/>
            <person name="Skarshewski A."/>
            <person name="Chaumeil P.A."/>
            <person name="Hugenholtz P."/>
        </authorList>
    </citation>
    <scope>NUCLEOTIDE SEQUENCE [LARGE SCALE GENOMIC DNA]</scope>
    <source>
        <strain evidence="17">UBA9360</strain>
    </source>
</reference>
<dbReference type="PANTHER" id="PTHR43520">
    <property type="entry name" value="ATP7, ISOFORM B"/>
    <property type="match status" value="1"/>
</dbReference>
<name>A0A348WNC5_9GAMM</name>
<dbReference type="CDD" id="cd00371">
    <property type="entry name" value="HMA"/>
    <property type="match status" value="1"/>
</dbReference>
<evidence type="ECO:0000256" key="5">
    <source>
        <dbReference type="ARBA" id="ARBA00022553"/>
    </source>
</evidence>
<dbReference type="InterPro" id="IPR023214">
    <property type="entry name" value="HAD_sf"/>
</dbReference>
<dbReference type="GO" id="GO:0055070">
    <property type="term" value="P:copper ion homeostasis"/>
    <property type="evidence" value="ECO:0007669"/>
    <property type="project" value="TreeGrafter"/>
</dbReference>
<dbReference type="Gene3D" id="3.30.70.100">
    <property type="match status" value="1"/>
</dbReference>
<evidence type="ECO:0000256" key="2">
    <source>
        <dbReference type="ARBA" id="ARBA00006024"/>
    </source>
</evidence>
<dbReference type="GO" id="GO:0043682">
    <property type="term" value="F:P-type divalent copper transporter activity"/>
    <property type="evidence" value="ECO:0007669"/>
    <property type="project" value="TreeGrafter"/>
</dbReference>
<feature type="transmembrane region" description="Helical" evidence="15">
    <location>
        <begin position="458"/>
        <end position="481"/>
    </location>
</feature>
<comment type="caution">
    <text evidence="17">The sequence shown here is derived from an EMBL/GenBank/DDBJ whole genome shotgun (WGS) entry which is preliminary data.</text>
</comment>
<evidence type="ECO:0000313" key="18">
    <source>
        <dbReference type="Proteomes" id="UP000262878"/>
    </source>
</evidence>
<dbReference type="NCBIfam" id="TIGR01525">
    <property type="entry name" value="ATPase-IB_hvy"/>
    <property type="match status" value="1"/>
</dbReference>
<dbReference type="EMBL" id="DMUP01000101">
    <property type="protein sequence ID" value="HAR56037.1"/>
    <property type="molecule type" value="Genomic_DNA"/>
</dbReference>
<keyword evidence="6 15" id="KW-0812">Transmembrane</keyword>
<dbReference type="SUPFAM" id="SSF81653">
    <property type="entry name" value="Calcium ATPase, transduction domain A"/>
    <property type="match status" value="1"/>
</dbReference>
<dbReference type="Gene3D" id="2.70.150.10">
    <property type="entry name" value="Calcium-transporting ATPase, cytoplasmic transduction domain A"/>
    <property type="match status" value="1"/>
</dbReference>
<dbReference type="InterPro" id="IPR036412">
    <property type="entry name" value="HAD-like_sf"/>
</dbReference>
<dbReference type="InterPro" id="IPR021993">
    <property type="entry name" value="ATPase-cat-bd"/>
</dbReference>
<dbReference type="GO" id="GO:0005507">
    <property type="term" value="F:copper ion binding"/>
    <property type="evidence" value="ECO:0007669"/>
    <property type="project" value="TreeGrafter"/>
</dbReference>
<feature type="transmembrane region" description="Helical" evidence="15">
    <location>
        <begin position="278"/>
        <end position="296"/>
    </location>
</feature>
<evidence type="ECO:0000256" key="7">
    <source>
        <dbReference type="ARBA" id="ARBA00022723"/>
    </source>
</evidence>
<dbReference type="NCBIfam" id="TIGR01512">
    <property type="entry name" value="ATPase-IB2_Cd"/>
    <property type="match status" value="1"/>
</dbReference>
<sequence length="799" mass="87342">MASDVEDGVCFHCLQPIPHGVELSVAFQGDDKAVCCAGCQAVAETIIEHGLTAYYKHRDLDKPQQTPLLPEQLKELDVYDNPDVQSDFVRNTGDHSKQTTLTVNNITCGACAWLIERELAKTPGMIKSVVNVSNQRLHIEWDGSIIKLSDIIARLARIGYQALPFQQNQIEANINARRKGFIKRLGVAGLATMQVMMIAFALYFGVVSDLDPTTQQYLWVVSLVFATPVILYSGQPFYKSALKSIQAGSVNMDVPVSIALIGAYIASLYAVIIGRGEVYFESISMFTFFLLTGRFLELLAKEKALKFSTNRLTYMPNLAHREYDGGLEDIAAKQLKINDIIVIKPGETIPADGVLLSDKASVDESLLTGESRPVTKATGDGIVAGSVNQSATLRIKVTATAQQTVLAGIVAMQDAALADKPKVQKAIDHIAQYFVMTLLAIAAVTFLVWSWFDPDHALWVTLAVLVATCPCALSLAAPTSITGAVHRLNRMNVLVKGAQLLESVKHLDTVVFDKTGTLTYGQFKLIAREDYADIDMINAIVSGLEQRSEHPIAAALSQLSDQPISPDAIQNYPGQGILAEIAGTDYRLGRCEFIQIWHPNWQPKRQSNVILANRQAVLAEFQVDDEVREDSHDVICALKLQGIRTIMLTGDSDARAQTLASQLDIDEVLSEQSPADKVDTIKSLQQQKHTVWMIGDGINDSPVLAQADLSMTFAHASDMAQTAADVVLLNDQLTRVLDVIETARKTRIIMRENFIWAAGYNLTILPIAALGLVAPWAAALGMSLSSLVVVANSLRLYRL</sequence>
<feature type="transmembrane region" description="Helical" evidence="15">
    <location>
        <begin position="254"/>
        <end position="272"/>
    </location>
</feature>
<keyword evidence="11" id="KW-1278">Translocase</keyword>
<dbReference type="GO" id="GO:0016887">
    <property type="term" value="F:ATP hydrolysis activity"/>
    <property type="evidence" value="ECO:0007669"/>
    <property type="project" value="InterPro"/>
</dbReference>
<evidence type="ECO:0000256" key="4">
    <source>
        <dbReference type="ARBA" id="ARBA00022475"/>
    </source>
</evidence>
<dbReference type="SUPFAM" id="SSF55008">
    <property type="entry name" value="HMA, heavy metal-associated domain"/>
    <property type="match status" value="1"/>
</dbReference>
<dbReference type="SUPFAM" id="SSF56784">
    <property type="entry name" value="HAD-like"/>
    <property type="match status" value="1"/>
</dbReference>
<dbReference type="NCBIfam" id="TIGR01511">
    <property type="entry name" value="ATPase-IB1_Cu"/>
    <property type="match status" value="1"/>
</dbReference>
<dbReference type="CDD" id="cd02079">
    <property type="entry name" value="P-type_ATPase_HM"/>
    <property type="match status" value="1"/>
</dbReference>
<keyword evidence="4 15" id="KW-1003">Cell membrane</keyword>
<dbReference type="PRINTS" id="PR00943">
    <property type="entry name" value="CUATPASE"/>
</dbReference>
<dbReference type="NCBIfam" id="TIGR01494">
    <property type="entry name" value="ATPase_P-type"/>
    <property type="match status" value="1"/>
</dbReference>
<evidence type="ECO:0000256" key="6">
    <source>
        <dbReference type="ARBA" id="ARBA00022692"/>
    </source>
</evidence>
<dbReference type="InterPro" id="IPR036163">
    <property type="entry name" value="HMA_dom_sf"/>
</dbReference>
<dbReference type="Pfam" id="PF00122">
    <property type="entry name" value="E1-E2_ATPase"/>
    <property type="match status" value="1"/>
</dbReference>
<dbReference type="AlphaFoldDB" id="A0A348WNC5"/>
<keyword evidence="12 15" id="KW-1133">Transmembrane helix</keyword>
<proteinExistence type="inferred from homology"/>
<dbReference type="PROSITE" id="PS01047">
    <property type="entry name" value="HMA_1"/>
    <property type="match status" value="1"/>
</dbReference>
<dbReference type="InterPro" id="IPR017969">
    <property type="entry name" value="Heavy-metal-associated_CS"/>
</dbReference>